<dbReference type="InterPro" id="IPR050640">
    <property type="entry name" value="Bact_2-comp_sensor_kinase"/>
</dbReference>
<keyword evidence="1" id="KW-1133">Transmembrane helix</keyword>
<accession>A0ABS8XCA0</accession>
<keyword evidence="3" id="KW-0418">Kinase</keyword>
<keyword evidence="1" id="KW-0812">Transmembrane</keyword>
<proteinExistence type="predicted"/>
<name>A0ABS8XCA0_9BURK</name>
<keyword evidence="1" id="KW-0472">Membrane</keyword>
<evidence type="ECO:0000259" key="2">
    <source>
        <dbReference type="Pfam" id="PF06580"/>
    </source>
</evidence>
<dbReference type="Pfam" id="PF06580">
    <property type="entry name" value="His_kinase"/>
    <property type="match status" value="1"/>
</dbReference>
<sequence length="369" mass="40323">MLFFKRRAQPRHSVWHESMQLSQWLGFGATELPELPELNTAPLLDPTRAFDVCHVGLVLRAVLGVQLLLALGAAVVAKDASQWLALTANGTVVTMFAVLSWLLTVCAAKRLWPRLPEPAQWAVLMALGAIGALSGFALLSLTSEEPPGLWRIGSIAACGASGAALLLAWLKLREHTQRPADALAQLVELQSRIRPHFLFNTLNSAIALVQVDPARAESVLEDLAELFRVALADSSASVTLGEEIELARRYLAIEQIRFGKRLRVIWHLDPEADAARVPPLLLQPLVENAVRHGVEPNDEGGELEVTTQRHGAEVEIRIVNTVGAPALTVGHGLALRNVRQRLKLMHDVAARFDIDASPTRFALRLQVPL</sequence>
<dbReference type="InterPro" id="IPR010559">
    <property type="entry name" value="Sig_transdc_His_kin_internal"/>
</dbReference>
<feature type="transmembrane region" description="Helical" evidence="1">
    <location>
        <begin position="83"/>
        <end position="107"/>
    </location>
</feature>
<feature type="domain" description="Signal transduction histidine kinase internal region" evidence="2">
    <location>
        <begin position="184"/>
        <end position="262"/>
    </location>
</feature>
<evidence type="ECO:0000313" key="4">
    <source>
        <dbReference type="Proteomes" id="UP001201463"/>
    </source>
</evidence>
<dbReference type="InterPro" id="IPR036890">
    <property type="entry name" value="HATPase_C_sf"/>
</dbReference>
<evidence type="ECO:0000313" key="3">
    <source>
        <dbReference type="EMBL" id="MCE4536845.1"/>
    </source>
</evidence>
<dbReference type="EMBL" id="JAJTWT010000002">
    <property type="protein sequence ID" value="MCE4536845.1"/>
    <property type="molecule type" value="Genomic_DNA"/>
</dbReference>
<evidence type="ECO:0000256" key="1">
    <source>
        <dbReference type="SAM" id="Phobius"/>
    </source>
</evidence>
<comment type="caution">
    <text evidence="3">The sequence shown here is derived from an EMBL/GenBank/DDBJ whole genome shotgun (WGS) entry which is preliminary data.</text>
</comment>
<feature type="transmembrane region" description="Helical" evidence="1">
    <location>
        <begin position="148"/>
        <end position="170"/>
    </location>
</feature>
<dbReference type="RefSeq" id="WP_233390502.1">
    <property type="nucleotide sequence ID" value="NZ_JAJTWT010000002.1"/>
</dbReference>
<organism evidence="3 4">
    <name type="scientific">Pelomonas caseinilytica</name>
    <dbReference type="NCBI Taxonomy" id="2906763"/>
    <lineage>
        <taxon>Bacteria</taxon>
        <taxon>Pseudomonadati</taxon>
        <taxon>Pseudomonadota</taxon>
        <taxon>Betaproteobacteria</taxon>
        <taxon>Burkholderiales</taxon>
        <taxon>Sphaerotilaceae</taxon>
        <taxon>Roseateles</taxon>
    </lineage>
</organism>
<dbReference type="Proteomes" id="UP001201463">
    <property type="component" value="Unassembled WGS sequence"/>
</dbReference>
<dbReference type="PANTHER" id="PTHR34220">
    <property type="entry name" value="SENSOR HISTIDINE KINASE YPDA"/>
    <property type="match status" value="1"/>
</dbReference>
<feature type="transmembrane region" description="Helical" evidence="1">
    <location>
        <begin position="57"/>
        <end position="77"/>
    </location>
</feature>
<reference evidence="3 4" key="1">
    <citation type="submission" date="2021-12" db="EMBL/GenBank/DDBJ databases">
        <title>Genome seq of p7.</title>
        <authorList>
            <person name="Seo T."/>
        </authorList>
    </citation>
    <scope>NUCLEOTIDE SEQUENCE [LARGE SCALE GENOMIC DNA]</scope>
    <source>
        <strain evidence="3 4">P7</strain>
    </source>
</reference>
<dbReference type="Gene3D" id="3.30.565.10">
    <property type="entry name" value="Histidine kinase-like ATPase, C-terminal domain"/>
    <property type="match status" value="1"/>
</dbReference>
<keyword evidence="3" id="KW-0808">Transferase</keyword>
<dbReference type="GO" id="GO:0016301">
    <property type="term" value="F:kinase activity"/>
    <property type="evidence" value="ECO:0007669"/>
    <property type="project" value="UniProtKB-KW"/>
</dbReference>
<dbReference type="PANTHER" id="PTHR34220:SF7">
    <property type="entry name" value="SENSOR HISTIDINE KINASE YPDA"/>
    <property type="match status" value="1"/>
</dbReference>
<gene>
    <name evidence="3" type="ORF">LXT12_06235</name>
</gene>
<dbReference type="SUPFAM" id="SSF55874">
    <property type="entry name" value="ATPase domain of HSP90 chaperone/DNA topoisomerase II/histidine kinase"/>
    <property type="match status" value="1"/>
</dbReference>
<keyword evidence="4" id="KW-1185">Reference proteome</keyword>
<protein>
    <submittedName>
        <fullName evidence="3">Histidine kinase</fullName>
    </submittedName>
</protein>
<feature type="transmembrane region" description="Helical" evidence="1">
    <location>
        <begin position="119"/>
        <end position="142"/>
    </location>
</feature>